<sequence length="339" mass="35457">MRLHLGYVPLLDAAPLIAAAEFGFAAEEGLDLDLSAEPSWATLRDRLALGYLDGAHMLAPLALASALGLSGPPADLVVPLGLNLNGNAVTLSRGLWEAMAPADDEPQSAARAFAGLAEARRRQGRPLVLGTVHPFSCHTYALRHFLALGGLDRAAVRLVAVPPQHCVEALSRGIVDGFCAGAPWNGVAVAAGIGRIAALACEIVPDAPEKVLALSARLGEGALPLVRAVARAGLWCAEPGNRDELAHRLAARSWLGQEAGLIARCLAGEIVLDGRGRRRRAPGYIRLGRPALEPGAAQLRWLLAEMREAGQIPAGEGAAGTFEAARRIYRPDLLAACGL</sequence>
<dbReference type="Proteomes" id="UP000321960">
    <property type="component" value="Unassembled WGS sequence"/>
</dbReference>
<evidence type="ECO:0000313" key="1">
    <source>
        <dbReference type="EMBL" id="GEP05470.1"/>
    </source>
</evidence>
<dbReference type="PANTHER" id="PTHR30024:SF43">
    <property type="entry name" value="BLL4572 PROTEIN"/>
    <property type="match status" value="1"/>
</dbReference>
<dbReference type="SUPFAM" id="SSF53850">
    <property type="entry name" value="Periplasmic binding protein-like II"/>
    <property type="match status" value="1"/>
</dbReference>
<reference evidence="4" key="2">
    <citation type="journal article" date="2019" name="Int. J. Syst. Evol. Microbiol.">
        <title>The Global Catalogue of Microorganisms (GCM) 10K type strain sequencing project: providing services to taxonomists for standard genome sequencing and annotation.</title>
        <authorList>
            <consortium name="The Broad Institute Genomics Platform"/>
            <consortium name="The Broad Institute Genome Sequencing Center for Infectious Disease"/>
            <person name="Wu L."/>
            <person name="Ma J."/>
        </authorList>
    </citation>
    <scope>NUCLEOTIDE SEQUENCE [LARGE SCALE GENOMIC DNA]</scope>
    <source>
        <strain evidence="4">NBRC 107715</strain>
    </source>
</reference>
<dbReference type="EMBL" id="BJZU01000070">
    <property type="protein sequence ID" value="GEP05470.1"/>
    <property type="molecule type" value="Genomic_DNA"/>
</dbReference>
<dbReference type="OrthoDB" id="570524at2"/>
<dbReference type="AlphaFoldDB" id="A0A512J6D5"/>
<evidence type="ECO:0000313" key="2">
    <source>
        <dbReference type="EMBL" id="GLS63047.1"/>
    </source>
</evidence>
<evidence type="ECO:0000313" key="4">
    <source>
        <dbReference type="Proteomes" id="UP001156856"/>
    </source>
</evidence>
<dbReference type="Gene3D" id="3.40.190.10">
    <property type="entry name" value="Periplasmic binding protein-like II"/>
    <property type="match status" value="2"/>
</dbReference>
<reference evidence="2" key="4">
    <citation type="submission" date="2023-01" db="EMBL/GenBank/DDBJ databases">
        <title>Draft genome sequence of Methylobacterium oxalidis strain NBRC 107715.</title>
        <authorList>
            <person name="Sun Q."/>
            <person name="Mori K."/>
        </authorList>
    </citation>
    <scope>NUCLEOTIDE SEQUENCE</scope>
    <source>
        <strain evidence="2">NBRC 107715</strain>
    </source>
</reference>
<reference evidence="2" key="1">
    <citation type="journal article" date="2014" name="Int. J. Syst. Evol. Microbiol.">
        <title>Complete genome of a new Firmicutes species belonging to the dominant human colonic microbiota ('Ruminococcus bicirculans') reveals two chromosomes and a selective capacity to utilize plant glucans.</title>
        <authorList>
            <consortium name="NISC Comparative Sequencing Program"/>
            <person name="Wegmann U."/>
            <person name="Louis P."/>
            <person name="Goesmann A."/>
            <person name="Henrissat B."/>
            <person name="Duncan S.H."/>
            <person name="Flint H.J."/>
        </authorList>
    </citation>
    <scope>NUCLEOTIDE SEQUENCE</scope>
    <source>
        <strain evidence="2">NBRC 107715</strain>
    </source>
</reference>
<proteinExistence type="predicted"/>
<dbReference type="Pfam" id="PF13379">
    <property type="entry name" value="NMT1_2"/>
    <property type="match status" value="1"/>
</dbReference>
<dbReference type="PANTHER" id="PTHR30024">
    <property type="entry name" value="ALIPHATIC SULFONATES-BINDING PROTEIN-RELATED"/>
    <property type="match status" value="1"/>
</dbReference>
<gene>
    <name evidence="2" type="ORF">GCM10007888_14280</name>
    <name evidence="1" type="ORF">MOX02_35080</name>
</gene>
<evidence type="ECO:0000313" key="3">
    <source>
        <dbReference type="Proteomes" id="UP000321960"/>
    </source>
</evidence>
<dbReference type="RefSeq" id="WP_147027035.1">
    <property type="nucleotide sequence ID" value="NZ_BJZU01000070.1"/>
</dbReference>
<dbReference type="EMBL" id="BSPK01000018">
    <property type="protein sequence ID" value="GLS63047.1"/>
    <property type="molecule type" value="Genomic_DNA"/>
</dbReference>
<comment type="caution">
    <text evidence="1">The sequence shown here is derived from an EMBL/GenBank/DDBJ whole genome shotgun (WGS) entry which is preliminary data.</text>
</comment>
<protein>
    <submittedName>
        <fullName evidence="1">ABC transporter substrate-binding protein</fullName>
    </submittedName>
</protein>
<reference evidence="1 3" key="3">
    <citation type="submission" date="2019-07" db="EMBL/GenBank/DDBJ databases">
        <title>Whole genome shotgun sequence of Methylobacterium oxalidis NBRC 107715.</title>
        <authorList>
            <person name="Hosoyama A."/>
            <person name="Uohara A."/>
            <person name="Ohji S."/>
            <person name="Ichikawa N."/>
        </authorList>
    </citation>
    <scope>NUCLEOTIDE SEQUENCE [LARGE SCALE GENOMIC DNA]</scope>
    <source>
        <strain evidence="1 3">NBRC 107715</strain>
    </source>
</reference>
<organism evidence="1 3">
    <name type="scientific">Methylobacterium oxalidis</name>
    <dbReference type="NCBI Taxonomy" id="944322"/>
    <lineage>
        <taxon>Bacteria</taxon>
        <taxon>Pseudomonadati</taxon>
        <taxon>Pseudomonadota</taxon>
        <taxon>Alphaproteobacteria</taxon>
        <taxon>Hyphomicrobiales</taxon>
        <taxon>Methylobacteriaceae</taxon>
        <taxon>Methylobacterium</taxon>
    </lineage>
</organism>
<accession>A0A512J6D5</accession>
<dbReference type="Proteomes" id="UP001156856">
    <property type="component" value="Unassembled WGS sequence"/>
</dbReference>
<name>A0A512J6D5_9HYPH</name>
<keyword evidence="4" id="KW-1185">Reference proteome</keyword>